<accession>A0A224YGS1</accession>
<name>A0A224YGS1_9ACAR</name>
<dbReference type="AlphaFoldDB" id="A0A224YGS1"/>
<organism evidence="1">
    <name type="scientific">Rhipicephalus zambeziensis</name>
    <dbReference type="NCBI Taxonomy" id="60191"/>
    <lineage>
        <taxon>Eukaryota</taxon>
        <taxon>Metazoa</taxon>
        <taxon>Ecdysozoa</taxon>
        <taxon>Arthropoda</taxon>
        <taxon>Chelicerata</taxon>
        <taxon>Arachnida</taxon>
        <taxon>Acari</taxon>
        <taxon>Parasitiformes</taxon>
        <taxon>Ixodida</taxon>
        <taxon>Ixodoidea</taxon>
        <taxon>Ixodidae</taxon>
        <taxon>Rhipicephalinae</taxon>
        <taxon>Rhipicephalus</taxon>
        <taxon>Rhipicephalus</taxon>
    </lineage>
</organism>
<proteinExistence type="predicted"/>
<reference evidence="1" key="1">
    <citation type="journal article" date="2017" name="Parasit. Vectors">
        <title>Sialotranscriptomics of Rhipicephalus zambeziensis reveals intricate expression profiles of secretory proteins and suggests tight temporal transcriptional regulation during blood-feeding.</title>
        <authorList>
            <person name="de Castro M.H."/>
            <person name="de Klerk D."/>
            <person name="Pienaar R."/>
            <person name="Rees D.J.G."/>
            <person name="Mans B.J."/>
        </authorList>
    </citation>
    <scope>NUCLEOTIDE SEQUENCE</scope>
    <source>
        <tissue evidence="1">Salivary glands</tissue>
    </source>
</reference>
<protein>
    <submittedName>
        <fullName evidence="1">Uncharacterized protein</fullName>
    </submittedName>
</protein>
<dbReference type="EMBL" id="GFPF01001856">
    <property type="protein sequence ID" value="MAA13002.1"/>
    <property type="molecule type" value="Transcribed_RNA"/>
</dbReference>
<sequence length="95" mass="10651">MTSSTFFSFSELVAYFQCDDTCGHVAASCGGHSNCAARDAQISQRQWAFGLRHHLSREEQAISCGLWELVVNFRPCVVLHSNPDITNPDITKYRL</sequence>
<evidence type="ECO:0000313" key="1">
    <source>
        <dbReference type="EMBL" id="MAA13002.1"/>
    </source>
</evidence>